<sequence>MINIICNINICLLFYHFDFPMFNLIGKF</sequence>
<gene>
    <name evidence="1" type="ORF">CY0110_19747</name>
</gene>
<comment type="caution">
    <text evidence="1">The sequence shown here is derived from an EMBL/GenBank/DDBJ whole genome shotgun (WGS) entry which is preliminary data.</text>
</comment>
<proteinExistence type="predicted"/>
<reference evidence="1 2" key="1">
    <citation type="submission" date="2007-03" db="EMBL/GenBank/DDBJ databases">
        <authorList>
            <person name="Stal L."/>
            <person name="Ferriera S."/>
            <person name="Johnson J."/>
            <person name="Kravitz S."/>
            <person name="Beeson K."/>
            <person name="Sutton G."/>
            <person name="Rogers Y.-H."/>
            <person name="Friedman R."/>
            <person name="Frazier M."/>
            <person name="Venter J.C."/>
        </authorList>
    </citation>
    <scope>NUCLEOTIDE SEQUENCE [LARGE SCALE GENOMIC DNA]</scope>
    <source>
        <strain evidence="1 2">CCY0110</strain>
    </source>
</reference>
<evidence type="ECO:0000313" key="2">
    <source>
        <dbReference type="Proteomes" id="UP000003781"/>
    </source>
</evidence>
<keyword evidence="2" id="KW-1185">Reference proteome</keyword>
<accession>A3IJT1</accession>
<dbReference type="Proteomes" id="UP000003781">
    <property type="component" value="Unassembled WGS sequence"/>
</dbReference>
<protein>
    <submittedName>
        <fullName evidence="1">Uncharacterized protein</fullName>
    </submittedName>
</protein>
<name>A3IJT1_9CHRO</name>
<dbReference type="EMBL" id="AAXW01000002">
    <property type="protein sequence ID" value="EAZ94063.1"/>
    <property type="molecule type" value="Genomic_DNA"/>
</dbReference>
<organism evidence="1 2">
    <name type="scientific">Crocosphaera chwakensis CCY0110</name>
    <dbReference type="NCBI Taxonomy" id="391612"/>
    <lineage>
        <taxon>Bacteria</taxon>
        <taxon>Bacillati</taxon>
        <taxon>Cyanobacteriota</taxon>
        <taxon>Cyanophyceae</taxon>
        <taxon>Oscillatoriophycideae</taxon>
        <taxon>Chroococcales</taxon>
        <taxon>Aphanothecaceae</taxon>
        <taxon>Crocosphaera</taxon>
        <taxon>Crocosphaera chwakensis</taxon>
    </lineage>
</organism>
<evidence type="ECO:0000313" key="1">
    <source>
        <dbReference type="EMBL" id="EAZ94063.1"/>
    </source>
</evidence>
<dbReference type="AlphaFoldDB" id="A3IJT1"/>